<accession>A0ABU7DWY6</accession>
<protein>
    <submittedName>
        <fullName evidence="1">Uncharacterized protein</fullName>
    </submittedName>
</protein>
<keyword evidence="2" id="KW-1185">Reference proteome</keyword>
<organism evidence="1 2">
    <name type="scientific">Characodon lateralis</name>
    <dbReference type="NCBI Taxonomy" id="208331"/>
    <lineage>
        <taxon>Eukaryota</taxon>
        <taxon>Metazoa</taxon>
        <taxon>Chordata</taxon>
        <taxon>Craniata</taxon>
        <taxon>Vertebrata</taxon>
        <taxon>Euteleostomi</taxon>
        <taxon>Actinopterygii</taxon>
        <taxon>Neopterygii</taxon>
        <taxon>Teleostei</taxon>
        <taxon>Neoteleostei</taxon>
        <taxon>Acanthomorphata</taxon>
        <taxon>Ovalentaria</taxon>
        <taxon>Atherinomorphae</taxon>
        <taxon>Cyprinodontiformes</taxon>
        <taxon>Goodeidae</taxon>
        <taxon>Characodon</taxon>
    </lineage>
</organism>
<comment type="caution">
    <text evidence="1">The sequence shown here is derived from an EMBL/GenBank/DDBJ whole genome shotgun (WGS) entry which is preliminary data.</text>
</comment>
<sequence length="73" mass="7885">MNLPQPRDLHGSTGSDCRIAPCSKRPACAPSNTLSNWRSTLAQHTGLLISVSVFCSLLPRTEIPITNELIPEA</sequence>
<proteinExistence type="predicted"/>
<dbReference type="EMBL" id="JAHUTJ010034827">
    <property type="protein sequence ID" value="MED6278184.1"/>
    <property type="molecule type" value="Genomic_DNA"/>
</dbReference>
<dbReference type="Proteomes" id="UP001352852">
    <property type="component" value="Unassembled WGS sequence"/>
</dbReference>
<reference evidence="1 2" key="1">
    <citation type="submission" date="2021-06" db="EMBL/GenBank/DDBJ databases">
        <authorList>
            <person name="Palmer J.M."/>
        </authorList>
    </citation>
    <scope>NUCLEOTIDE SEQUENCE [LARGE SCALE GENOMIC DNA]</scope>
    <source>
        <strain evidence="1 2">CL_MEX2019</strain>
        <tissue evidence="1">Muscle</tissue>
    </source>
</reference>
<evidence type="ECO:0000313" key="1">
    <source>
        <dbReference type="EMBL" id="MED6278184.1"/>
    </source>
</evidence>
<gene>
    <name evidence="1" type="ORF">CHARACLAT_021089</name>
</gene>
<evidence type="ECO:0000313" key="2">
    <source>
        <dbReference type="Proteomes" id="UP001352852"/>
    </source>
</evidence>
<name>A0ABU7DWY6_9TELE</name>